<dbReference type="GO" id="GO:0009231">
    <property type="term" value="P:riboflavin biosynthetic process"/>
    <property type="evidence" value="ECO:0007669"/>
    <property type="project" value="InterPro"/>
</dbReference>
<dbReference type="Pfam" id="PF01872">
    <property type="entry name" value="RibD_C"/>
    <property type="match status" value="1"/>
</dbReference>
<sequence length="196" mass="20885">MRHGQGLRGRDGVIADGHDGVGPLFDWYNNGDRAVVLGDPSRVSRVTPASADYLESAVAPARAMVCGRHLFDITDGWGGVPPAGEHVFVVTHEPPEEWAWAGKAPFTFVTEGVEEAVARAKAFAEGADVSVSAGVVGDQAIRAGLVDELHCNVVPVLFGSGKRFFGGFEDVPVMLGNPRVIEGDRVLHLMYPVEKP</sequence>
<feature type="domain" description="Bacterial bifunctional deaminase-reductase C-terminal" evidence="1">
    <location>
        <begin position="113"/>
        <end position="168"/>
    </location>
</feature>
<keyword evidence="3" id="KW-1185">Reference proteome</keyword>
<dbReference type="SUPFAM" id="SSF53597">
    <property type="entry name" value="Dihydrofolate reductase-like"/>
    <property type="match status" value="1"/>
</dbReference>
<reference evidence="3" key="1">
    <citation type="submission" date="2016-10" db="EMBL/GenBank/DDBJ databases">
        <authorList>
            <person name="Varghese N."/>
            <person name="Submissions S."/>
        </authorList>
    </citation>
    <scope>NUCLEOTIDE SEQUENCE [LARGE SCALE GENOMIC DNA]</scope>
    <source>
        <strain evidence="3">CGMCC 4.3516</strain>
    </source>
</reference>
<dbReference type="Gene3D" id="3.40.430.10">
    <property type="entry name" value="Dihydrofolate Reductase, subunit A"/>
    <property type="match status" value="1"/>
</dbReference>
<dbReference type="RefSeq" id="WP_091028017.1">
    <property type="nucleotide sequence ID" value="NZ_FNAD01000001.1"/>
</dbReference>
<dbReference type="Proteomes" id="UP000198949">
    <property type="component" value="Unassembled WGS sequence"/>
</dbReference>
<dbReference type="InterPro" id="IPR002734">
    <property type="entry name" value="RibDG_C"/>
</dbReference>
<dbReference type="OrthoDB" id="2313602at2"/>
<name>A0A1G6RR43_9ACTN</name>
<dbReference type="InterPro" id="IPR024072">
    <property type="entry name" value="DHFR-like_dom_sf"/>
</dbReference>
<evidence type="ECO:0000313" key="3">
    <source>
        <dbReference type="Proteomes" id="UP000198949"/>
    </source>
</evidence>
<dbReference type="EMBL" id="FNAD01000001">
    <property type="protein sequence ID" value="SDD06447.1"/>
    <property type="molecule type" value="Genomic_DNA"/>
</dbReference>
<dbReference type="GO" id="GO:0008703">
    <property type="term" value="F:5-amino-6-(5-phosphoribosylamino)uracil reductase activity"/>
    <property type="evidence" value="ECO:0007669"/>
    <property type="project" value="InterPro"/>
</dbReference>
<dbReference type="AlphaFoldDB" id="A0A1G6RR43"/>
<evidence type="ECO:0000313" key="2">
    <source>
        <dbReference type="EMBL" id="SDD06447.1"/>
    </source>
</evidence>
<evidence type="ECO:0000259" key="1">
    <source>
        <dbReference type="Pfam" id="PF01872"/>
    </source>
</evidence>
<gene>
    <name evidence="2" type="ORF">SAMN05216270_101590</name>
</gene>
<organism evidence="2 3">
    <name type="scientific">Glycomyces harbinensis</name>
    <dbReference type="NCBI Taxonomy" id="58114"/>
    <lineage>
        <taxon>Bacteria</taxon>
        <taxon>Bacillati</taxon>
        <taxon>Actinomycetota</taxon>
        <taxon>Actinomycetes</taxon>
        <taxon>Glycomycetales</taxon>
        <taxon>Glycomycetaceae</taxon>
        <taxon>Glycomyces</taxon>
    </lineage>
</organism>
<accession>A0A1G6RR43</accession>
<protein>
    <submittedName>
        <fullName evidence="2">RibD C-terminal domain-containing protein</fullName>
    </submittedName>
</protein>
<proteinExistence type="predicted"/>
<dbReference type="STRING" id="58114.SAMN05216270_101590"/>